<dbReference type="InterPro" id="IPR004154">
    <property type="entry name" value="Anticodon-bd"/>
</dbReference>
<evidence type="ECO:0000256" key="12">
    <source>
        <dbReference type="HAMAP-Rule" id="MF_01569"/>
    </source>
</evidence>
<dbReference type="PANTHER" id="PTHR42753:SF2">
    <property type="entry name" value="PROLINE--TRNA LIGASE"/>
    <property type="match status" value="1"/>
</dbReference>
<evidence type="ECO:0000256" key="8">
    <source>
        <dbReference type="ARBA" id="ARBA00023146"/>
    </source>
</evidence>
<dbReference type="GO" id="GO:0005829">
    <property type="term" value="C:cytosol"/>
    <property type="evidence" value="ECO:0007669"/>
    <property type="project" value="TreeGrafter"/>
</dbReference>
<dbReference type="Pfam" id="PF04073">
    <property type="entry name" value="tRNA_edit"/>
    <property type="match status" value="1"/>
</dbReference>
<keyword evidence="6 12" id="KW-0067">ATP-binding</keyword>
<dbReference type="PROSITE" id="PS50862">
    <property type="entry name" value="AA_TRNA_LIGASE_II"/>
    <property type="match status" value="1"/>
</dbReference>
<evidence type="ECO:0000313" key="15">
    <source>
        <dbReference type="Proteomes" id="UP000297065"/>
    </source>
</evidence>
<evidence type="ECO:0000259" key="13">
    <source>
        <dbReference type="PROSITE" id="PS50862"/>
    </source>
</evidence>
<keyword evidence="3 12" id="KW-0963">Cytoplasm</keyword>
<reference evidence="14 15" key="1">
    <citation type="submission" date="2019-02" db="EMBL/GenBank/DDBJ databases">
        <title>Complete Genome Sequence of Desulfovibrio desulfuricans IC1, a Sulfonate Utilizing Anaerobe.</title>
        <authorList>
            <person name="Day L.A."/>
            <person name="De Leon K.B."/>
            <person name="Wall J.D."/>
        </authorList>
    </citation>
    <scope>NUCLEOTIDE SEQUENCE [LARGE SCALE GENOMIC DNA]</scope>
    <source>
        <strain evidence="14 15">IC1</strain>
    </source>
</reference>
<comment type="similarity">
    <text evidence="11 12">Belongs to the class-II aminoacyl-tRNA synthetase family. ProS type 1 subfamily.</text>
</comment>
<comment type="domain">
    <text evidence="12">Consists of three domains: the N-terminal catalytic domain, the editing domain and the C-terminal anticodon-binding domain.</text>
</comment>
<dbReference type="AlphaFoldDB" id="A0A4P7UQ93"/>
<dbReference type="InterPro" id="IPR044140">
    <property type="entry name" value="ProRS_anticodon_short"/>
</dbReference>
<keyword evidence="5 12" id="KW-0547">Nucleotide-binding</keyword>
<dbReference type="NCBIfam" id="NF006625">
    <property type="entry name" value="PRK09194.1"/>
    <property type="match status" value="1"/>
</dbReference>
<dbReference type="Pfam" id="PF00587">
    <property type="entry name" value="tRNA-synt_2b"/>
    <property type="match status" value="1"/>
</dbReference>
<dbReference type="Gene3D" id="3.40.50.800">
    <property type="entry name" value="Anticodon-binding domain"/>
    <property type="match status" value="1"/>
</dbReference>
<accession>A0A4P7UQ93</accession>
<dbReference type="PANTHER" id="PTHR42753">
    <property type="entry name" value="MITOCHONDRIAL RIBOSOME PROTEIN L39/PROLYL-TRNA LIGASE FAMILY MEMBER"/>
    <property type="match status" value="1"/>
</dbReference>
<dbReference type="InterPro" id="IPR033730">
    <property type="entry name" value="ProRS_core_prok"/>
</dbReference>
<feature type="domain" description="Aminoacyl-transfer RNA synthetases class-II family profile" evidence="13">
    <location>
        <begin position="33"/>
        <end position="463"/>
    </location>
</feature>
<dbReference type="GO" id="GO:0005524">
    <property type="term" value="F:ATP binding"/>
    <property type="evidence" value="ECO:0007669"/>
    <property type="project" value="UniProtKB-UniRule"/>
</dbReference>
<dbReference type="Proteomes" id="UP000297065">
    <property type="component" value="Chromosome"/>
</dbReference>
<organism evidence="14 15">
    <name type="scientific">Desulfovibrio desulfuricans</name>
    <dbReference type="NCBI Taxonomy" id="876"/>
    <lineage>
        <taxon>Bacteria</taxon>
        <taxon>Pseudomonadati</taxon>
        <taxon>Thermodesulfobacteriota</taxon>
        <taxon>Desulfovibrionia</taxon>
        <taxon>Desulfovibrionales</taxon>
        <taxon>Desulfovibrionaceae</taxon>
        <taxon>Desulfovibrio</taxon>
    </lineage>
</organism>
<dbReference type="InterPro" id="IPR045864">
    <property type="entry name" value="aa-tRNA-synth_II/BPL/LPL"/>
</dbReference>
<dbReference type="SUPFAM" id="SSF55681">
    <property type="entry name" value="Class II aaRS and biotin synthetases"/>
    <property type="match status" value="1"/>
</dbReference>
<dbReference type="InterPro" id="IPR007214">
    <property type="entry name" value="YbaK/aa-tRNA-synth-assoc-dom"/>
</dbReference>
<dbReference type="Pfam" id="PF03129">
    <property type="entry name" value="HGTP_anticodon"/>
    <property type="match status" value="1"/>
</dbReference>
<dbReference type="InterPro" id="IPR036621">
    <property type="entry name" value="Anticodon-bd_dom_sf"/>
</dbReference>
<dbReference type="PIRSF" id="PIRSF001535">
    <property type="entry name" value="ProRS_1"/>
    <property type="match status" value="1"/>
</dbReference>
<dbReference type="RefSeq" id="WP_136399892.1">
    <property type="nucleotide sequence ID" value="NZ_CP036295.1"/>
</dbReference>
<protein>
    <recommendedName>
        <fullName evidence="12">Proline--tRNA ligase</fullName>
        <ecNumber evidence="12">6.1.1.15</ecNumber>
    </recommendedName>
    <alternativeName>
        <fullName evidence="12">Prolyl-tRNA synthetase</fullName>
        <shortName evidence="12">ProRS</shortName>
    </alternativeName>
</protein>
<dbReference type="GO" id="GO:0002161">
    <property type="term" value="F:aminoacyl-tRNA deacylase activity"/>
    <property type="evidence" value="ECO:0007669"/>
    <property type="project" value="InterPro"/>
</dbReference>
<dbReference type="PRINTS" id="PR01046">
    <property type="entry name" value="TRNASYNTHPRO"/>
</dbReference>
<dbReference type="InterPro" id="IPR002314">
    <property type="entry name" value="aa-tRNA-synt_IIb"/>
</dbReference>
<evidence type="ECO:0000256" key="5">
    <source>
        <dbReference type="ARBA" id="ARBA00022741"/>
    </source>
</evidence>
<dbReference type="InterPro" id="IPR006195">
    <property type="entry name" value="aa-tRNA-synth_II"/>
</dbReference>
<comment type="catalytic activity">
    <reaction evidence="9 12">
        <text>tRNA(Pro) + L-proline + ATP = L-prolyl-tRNA(Pro) + AMP + diphosphate</text>
        <dbReference type="Rhea" id="RHEA:14305"/>
        <dbReference type="Rhea" id="RHEA-COMP:9700"/>
        <dbReference type="Rhea" id="RHEA-COMP:9702"/>
        <dbReference type="ChEBI" id="CHEBI:30616"/>
        <dbReference type="ChEBI" id="CHEBI:33019"/>
        <dbReference type="ChEBI" id="CHEBI:60039"/>
        <dbReference type="ChEBI" id="CHEBI:78442"/>
        <dbReference type="ChEBI" id="CHEBI:78532"/>
        <dbReference type="ChEBI" id="CHEBI:456215"/>
        <dbReference type="EC" id="6.1.1.15"/>
    </reaction>
</comment>
<dbReference type="FunFam" id="3.30.930.10:FF:000066">
    <property type="entry name" value="Proline--tRNA ligase"/>
    <property type="match status" value="1"/>
</dbReference>
<evidence type="ECO:0000256" key="11">
    <source>
        <dbReference type="ARBA" id="ARBA00060755"/>
    </source>
</evidence>
<evidence type="ECO:0000256" key="6">
    <source>
        <dbReference type="ARBA" id="ARBA00022840"/>
    </source>
</evidence>
<comment type="subunit">
    <text evidence="2 12">Homodimer.</text>
</comment>
<gene>
    <name evidence="12" type="primary">proS</name>
    <name evidence="14" type="ORF">DDIC_07670</name>
</gene>
<dbReference type="EMBL" id="CP036295">
    <property type="protein sequence ID" value="QCC85752.1"/>
    <property type="molecule type" value="Genomic_DNA"/>
</dbReference>
<dbReference type="HAMAP" id="MF_01569">
    <property type="entry name" value="Pro_tRNA_synth_type1"/>
    <property type="match status" value="1"/>
</dbReference>
<comment type="subcellular location">
    <subcellularLocation>
        <location evidence="1 12">Cytoplasm</location>
    </subcellularLocation>
</comment>
<dbReference type="GO" id="GO:0004827">
    <property type="term" value="F:proline-tRNA ligase activity"/>
    <property type="evidence" value="ECO:0007669"/>
    <property type="project" value="UniProtKB-UniRule"/>
</dbReference>
<dbReference type="InterPro" id="IPR036754">
    <property type="entry name" value="YbaK/aa-tRNA-synt-asso_dom_sf"/>
</dbReference>
<dbReference type="SUPFAM" id="SSF55826">
    <property type="entry name" value="YbaK/ProRS associated domain"/>
    <property type="match status" value="1"/>
</dbReference>
<proteinExistence type="inferred from homology"/>
<dbReference type="InterPro" id="IPR023717">
    <property type="entry name" value="Pro-tRNA-Synthase_IIa_type1"/>
</dbReference>
<keyword evidence="8 12" id="KW-0030">Aminoacyl-tRNA synthetase</keyword>
<evidence type="ECO:0000256" key="2">
    <source>
        <dbReference type="ARBA" id="ARBA00011738"/>
    </source>
</evidence>
<dbReference type="CDD" id="cd04334">
    <property type="entry name" value="ProRS-INS"/>
    <property type="match status" value="1"/>
</dbReference>
<dbReference type="NCBIfam" id="TIGR00409">
    <property type="entry name" value="proS_fam_II"/>
    <property type="match status" value="1"/>
</dbReference>
<evidence type="ECO:0000256" key="1">
    <source>
        <dbReference type="ARBA" id="ARBA00004496"/>
    </source>
</evidence>
<dbReference type="FunFam" id="3.30.930.10:FF:000065">
    <property type="entry name" value="Proline--tRNA ligase"/>
    <property type="match status" value="1"/>
</dbReference>
<dbReference type="CDD" id="cd00861">
    <property type="entry name" value="ProRS_anticodon_short"/>
    <property type="match status" value="1"/>
</dbReference>
<dbReference type="InterPro" id="IPR004500">
    <property type="entry name" value="Pro-tRNA-synth_IIa_bac-type"/>
</dbReference>
<name>A0A4P7UQ93_DESDE</name>
<evidence type="ECO:0000313" key="14">
    <source>
        <dbReference type="EMBL" id="QCC85752.1"/>
    </source>
</evidence>
<dbReference type="SUPFAM" id="SSF52954">
    <property type="entry name" value="Class II aaRS ABD-related"/>
    <property type="match status" value="1"/>
</dbReference>
<dbReference type="CDD" id="cd00779">
    <property type="entry name" value="ProRS_core_prok"/>
    <property type="match status" value="1"/>
</dbReference>
<keyword evidence="4 12" id="KW-0436">Ligase</keyword>
<dbReference type="EC" id="6.1.1.15" evidence="12"/>
<sequence>MRFSNCYIPTLKESPADAEVISHKLLLRAGMVRRLTSGMYTYLPLGLRVIEKISRVVREEMAVANFEELLMPMVQPADLWKESGRWEHYGKELLRFRDRNEREYCLGPTHEEVITDLVRGEVRSYRQLPVRLYQIQTKFRDEIRPRFGLMRGREFIMQDGYSFDATEEGSKQNYWACHAAYKRIFQRLGLKFRPVEADSGSIGGNFSHEFMVLADTGEDTIAFCHHCDYAANVERAEVVWNGQPCTQACAPAEKVATPNAHTVEEVAALLGVAASTVVKTMLFRVDGKPVAVLVRGDREVNDIKLKNLLAAQDVVMADAATVQELTKAPVGFAGPVGLGVPVYADAELQAGTDYVVGANAADAHLVHVDLKRDAAVAAWADLRAITPEDKCPRCGGRIELTRGIEVGHVFMLGRKYSDAMHAAFLDENGKEQIMIMGCYGIGVSRVAAAAIEQNNDEHGIVFPPPLAPYDCILLNLDPRNDEVTAKVEQIYAMLRDMGVDVLMDDRDERPGVKFKDADLLGIPMQLVVGGKGLAKGIVECKDRRSGEKGELPADAMTEAFTAWAAKVREGWEQQQG</sequence>
<evidence type="ECO:0000256" key="4">
    <source>
        <dbReference type="ARBA" id="ARBA00022598"/>
    </source>
</evidence>
<comment type="function">
    <text evidence="10 12">Catalyzes the attachment of proline to tRNA(Pro) in a two-step reaction: proline is first activated by ATP to form Pro-AMP and then transferred to the acceptor end of tRNA(Pro). As ProRS can inadvertently accommodate and process non-cognate amino acids such as alanine and cysteine, to avoid such errors it has two additional distinct editing activities against alanine. One activity is designated as 'pretransfer' editing and involves the tRNA(Pro)-independent hydrolysis of activated Ala-AMP. The other activity is designated 'posttransfer' editing and involves deacylation of mischarged Ala-tRNA(Pro). The misacylated Cys-tRNA(Pro) is not edited by ProRS.</text>
</comment>
<dbReference type="GO" id="GO:0006433">
    <property type="term" value="P:prolyl-tRNA aminoacylation"/>
    <property type="evidence" value="ECO:0007669"/>
    <property type="project" value="UniProtKB-UniRule"/>
</dbReference>
<dbReference type="Gene3D" id="3.30.930.10">
    <property type="entry name" value="Bira Bifunctional Protein, Domain 2"/>
    <property type="match status" value="2"/>
</dbReference>
<dbReference type="InterPro" id="IPR050062">
    <property type="entry name" value="Pro-tRNA_synthetase"/>
</dbReference>
<evidence type="ECO:0000256" key="9">
    <source>
        <dbReference type="ARBA" id="ARBA00047671"/>
    </source>
</evidence>
<evidence type="ECO:0000256" key="7">
    <source>
        <dbReference type="ARBA" id="ARBA00022917"/>
    </source>
</evidence>
<evidence type="ECO:0000256" key="3">
    <source>
        <dbReference type="ARBA" id="ARBA00022490"/>
    </source>
</evidence>
<keyword evidence="7 12" id="KW-0648">Protein biosynthesis</keyword>
<dbReference type="OrthoDB" id="9809052at2"/>
<evidence type="ECO:0000256" key="10">
    <source>
        <dbReference type="ARBA" id="ARBA00053664"/>
    </source>
</evidence>
<dbReference type="InterPro" id="IPR002316">
    <property type="entry name" value="Pro-tRNA-ligase_IIa"/>
</dbReference>